<feature type="transmembrane region" description="Helical" evidence="3">
    <location>
        <begin position="408"/>
        <end position="429"/>
    </location>
</feature>
<reference evidence="4" key="1">
    <citation type="submission" date="2023-08" db="EMBL/GenBank/DDBJ databases">
        <authorList>
            <person name="Alioto T."/>
            <person name="Alioto T."/>
            <person name="Gomez Garrido J."/>
        </authorList>
    </citation>
    <scope>NUCLEOTIDE SEQUENCE</scope>
</reference>
<feature type="compositionally biased region" description="Basic residues" evidence="2">
    <location>
        <begin position="46"/>
        <end position="56"/>
    </location>
</feature>
<dbReference type="Pfam" id="PF05461">
    <property type="entry name" value="ApoL"/>
    <property type="match status" value="1"/>
</dbReference>
<feature type="compositionally biased region" description="Polar residues" evidence="2">
    <location>
        <begin position="130"/>
        <end position="150"/>
    </location>
</feature>
<evidence type="ECO:0000256" key="3">
    <source>
        <dbReference type="SAM" id="Phobius"/>
    </source>
</evidence>
<feature type="compositionally biased region" description="Polar residues" evidence="2">
    <location>
        <begin position="12"/>
        <end position="30"/>
    </location>
</feature>
<feature type="compositionally biased region" description="Pro residues" evidence="2">
    <location>
        <begin position="224"/>
        <end position="238"/>
    </location>
</feature>
<protein>
    <submittedName>
        <fullName evidence="4">Uncharacterized protein LOC117809465</fullName>
    </submittedName>
</protein>
<accession>A0AAV1GRJ9</accession>
<evidence type="ECO:0000313" key="4">
    <source>
        <dbReference type="EMBL" id="CAJ1075945.1"/>
    </source>
</evidence>
<dbReference type="AlphaFoldDB" id="A0AAV1GRJ9"/>
<keyword evidence="3" id="KW-1133">Transmembrane helix</keyword>
<dbReference type="Proteomes" id="UP001178508">
    <property type="component" value="Chromosome 16"/>
</dbReference>
<dbReference type="PANTHER" id="PTHR14096:SF59">
    <property type="entry name" value="APOLIPOPROTEIN L, 1 ISOFORM X1"/>
    <property type="match status" value="1"/>
</dbReference>
<feature type="compositionally biased region" description="Polar residues" evidence="2">
    <location>
        <begin position="70"/>
        <end position="82"/>
    </location>
</feature>
<dbReference type="InterPro" id="IPR008405">
    <property type="entry name" value="ApoL"/>
</dbReference>
<dbReference type="GO" id="GO:0016020">
    <property type="term" value="C:membrane"/>
    <property type="evidence" value="ECO:0007669"/>
    <property type="project" value="TreeGrafter"/>
</dbReference>
<feature type="compositionally biased region" description="Pro residues" evidence="2">
    <location>
        <begin position="169"/>
        <end position="179"/>
    </location>
</feature>
<organism evidence="4 5">
    <name type="scientific">Xyrichtys novacula</name>
    <name type="common">Pearly razorfish</name>
    <name type="synonym">Hemipteronotus novacula</name>
    <dbReference type="NCBI Taxonomy" id="13765"/>
    <lineage>
        <taxon>Eukaryota</taxon>
        <taxon>Metazoa</taxon>
        <taxon>Chordata</taxon>
        <taxon>Craniata</taxon>
        <taxon>Vertebrata</taxon>
        <taxon>Euteleostomi</taxon>
        <taxon>Actinopterygii</taxon>
        <taxon>Neopterygii</taxon>
        <taxon>Teleostei</taxon>
        <taxon>Neoteleostei</taxon>
        <taxon>Acanthomorphata</taxon>
        <taxon>Eupercaria</taxon>
        <taxon>Labriformes</taxon>
        <taxon>Labridae</taxon>
        <taxon>Xyrichtys</taxon>
    </lineage>
</organism>
<evidence type="ECO:0000256" key="1">
    <source>
        <dbReference type="ARBA" id="ARBA00010090"/>
    </source>
</evidence>
<gene>
    <name evidence="4" type="ORF">XNOV1_A008052</name>
</gene>
<name>A0AAV1GRJ9_XYRNO</name>
<feature type="region of interest" description="Disordered" evidence="2">
    <location>
        <begin position="1"/>
        <end position="244"/>
    </location>
</feature>
<dbReference type="GO" id="GO:0008289">
    <property type="term" value="F:lipid binding"/>
    <property type="evidence" value="ECO:0007669"/>
    <property type="project" value="InterPro"/>
</dbReference>
<dbReference type="GO" id="GO:0005576">
    <property type="term" value="C:extracellular region"/>
    <property type="evidence" value="ECO:0007669"/>
    <property type="project" value="InterPro"/>
</dbReference>
<sequence>MTPPKPPRKNSPLKSTITSSPDSPQDTSKPAVNDKTSVEVIVKPVPHPRTKTLRKEHKNDINNVAEAEDSTNNTAETQTQPKEPSHDTTSTADSEDSTSSTTSGDSSPLSEYPAQYKRPRPARPPPPRHSTLQLTLSEPTGGTRFVNVNTEAAEEPPGKGTETKQSTRRPPPARPPPPSIYYDRLPCTTRPKSEDTERPAVPPRLEYSSLPCSTSEYDFSPEQTRPPPPSFDPPPPPSIETTSDTIYSEIDYRPYLDVLPEDNQSMTLRRSTMGSVQQFPSSFYNSYPRVADDTEDIIGMLRWLKRVSKSDSMAPSLYGLTIEEEVRSFNQRAMNVRKALRLFNLLMMKRNETLRDIIAEFNALCESLDKVHKMSKTMGIAGGTTGAVGGVTAVLGIALAPVTFGASLIATAVGAGMVASAGGISVHTAKAGKKVVNRMTVEKLVYDYKANVVDLEQCLDFILSEMNELRRHDIARLQRAGAPLDAIKTAHLSQSVFRVNDNRKGPHIGGMASERLLQAFAKEMDEYFTEKNDQKLRKSTRSRFCGRMCLLAKNLQSELDYLNLMWELLS</sequence>
<keyword evidence="3" id="KW-0472">Membrane</keyword>
<evidence type="ECO:0000256" key="2">
    <source>
        <dbReference type="SAM" id="MobiDB-lite"/>
    </source>
</evidence>
<dbReference type="GO" id="GO:0006869">
    <property type="term" value="P:lipid transport"/>
    <property type="evidence" value="ECO:0007669"/>
    <property type="project" value="InterPro"/>
</dbReference>
<comment type="similarity">
    <text evidence="1">Belongs to the apolipoprotein L family.</text>
</comment>
<feature type="compositionally biased region" description="Polar residues" evidence="2">
    <location>
        <begin position="210"/>
        <end position="223"/>
    </location>
</feature>
<feature type="compositionally biased region" description="Low complexity" evidence="2">
    <location>
        <begin position="87"/>
        <end position="107"/>
    </location>
</feature>
<dbReference type="GO" id="GO:0042157">
    <property type="term" value="P:lipoprotein metabolic process"/>
    <property type="evidence" value="ECO:0007669"/>
    <property type="project" value="InterPro"/>
</dbReference>
<feature type="transmembrane region" description="Helical" evidence="3">
    <location>
        <begin position="380"/>
        <end position="402"/>
    </location>
</feature>
<keyword evidence="5" id="KW-1185">Reference proteome</keyword>
<evidence type="ECO:0000313" key="5">
    <source>
        <dbReference type="Proteomes" id="UP001178508"/>
    </source>
</evidence>
<keyword evidence="3" id="KW-0812">Transmembrane</keyword>
<proteinExistence type="inferred from homology"/>
<dbReference type="EMBL" id="OY660879">
    <property type="protein sequence ID" value="CAJ1075945.1"/>
    <property type="molecule type" value="Genomic_DNA"/>
</dbReference>
<dbReference type="PANTHER" id="PTHR14096">
    <property type="entry name" value="APOLIPOPROTEIN L"/>
    <property type="match status" value="1"/>
</dbReference>